<comment type="caution">
    <text evidence="1">The sequence shown here is derived from an EMBL/GenBank/DDBJ whole genome shotgun (WGS) entry which is preliminary data.</text>
</comment>
<dbReference type="Proteomes" id="UP000003042">
    <property type="component" value="Unassembled WGS sequence"/>
</dbReference>
<gene>
    <name evidence="1" type="ORF">ESCAB7627_2780</name>
</gene>
<dbReference type="AlphaFoldDB" id="A0ABC9NLZ0"/>
<name>A0ABC9NLZ0_ESCAT</name>
<proteinExistence type="predicted"/>
<evidence type="ECO:0000313" key="2">
    <source>
        <dbReference type="Proteomes" id="UP000003042"/>
    </source>
</evidence>
<evidence type="ECO:0000313" key="1">
    <source>
        <dbReference type="EMBL" id="EDS91250.1"/>
    </source>
</evidence>
<organism evidence="1 2">
    <name type="scientific">Escherichia albertii (strain TW07627)</name>
    <dbReference type="NCBI Taxonomy" id="502347"/>
    <lineage>
        <taxon>Bacteria</taxon>
        <taxon>Pseudomonadati</taxon>
        <taxon>Pseudomonadota</taxon>
        <taxon>Gammaproteobacteria</taxon>
        <taxon>Enterobacterales</taxon>
        <taxon>Enterobacteriaceae</taxon>
        <taxon>Escherichia</taxon>
    </lineage>
</organism>
<reference evidence="1 2" key="1">
    <citation type="submission" date="2008-02" db="EMBL/GenBank/DDBJ databases">
        <title>Annotation of Escherichia albertii TW07627.</title>
        <authorList>
            <person name="Sutton G."/>
            <person name="Whittam T.S."/>
            <person name="Sebastian Y."/>
        </authorList>
    </citation>
    <scope>NUCLEOTIDE SEQUENCE [LARGE SCALE GENOMIC DNA]</scope>
    <source>
        <strain evidence="1 2">TW07627</strain>
    </source>
</reference>
<dbReference type="EMBL" id="ABKX01000007">
    <property type="protein sequence ID" value="EDS91250.1"/>
    <property type="molecule type" value="Genomic_DNA"/>
</dbReference>
<sequence length="45" mass="5297">MLSQYCKPDKPFIITPHPAKNETHIVDNMSQFQLVSYDPYRTVSR</sequence>
<protein>
    <submittedName>
        <fullName evidence="1">Uncharacterized protein</fullName>
    </submittedName>
</protein>
<accession>A0ABC9NLZ0</accession>